<sequence>MLDTLTVCPVDGCDWRMLESEIQFEADRSFGPTLEDAINAMARGRASALERHIRAHLATHDLTDFVRTIRRLEQDLYNAGPTGIRPHAVEQQPTTP</sequence>
<organism evidence="1 2">
    <name type="scientific">Amycolatopsis plumensis</name>
    <dbReference type="NCBI Taxonomy" id="236508"/>
    <lineage>
        <taxon>Bacteria</taxon>
        <taxon>Bacillati</taxon>
        <taxon>Actinomycetota</taxon>
        <taxon>Actinomycetes</taxon>
        <taxon>Pseudonocardiales</taxon>
        <taxon>Pseudonocardiaceae</taxon>
        <taxon>Amycolatopsis</taxon>
    </lineage>
</organism>
<name>A0ABV5U8F9_9PSEU</name>
<dbReference type="EMBL" id="JBHMBK010000021">
    <property type="protein sequence ID" value="MFB9687689.1"/>
    <property type="molecule type" value="Genomic_DNA"/>
</dbReference>
<evidence type="ECO:0000313" key="1">
    <source>
        <dbReference type="EMBL" id="MFB9687689.1"/>
    </source>
</evidence>
<dbReference type="RefSeq" id="WP_378198467.1">
    <property type="nucleotide sequence ID" value="NZ_JBHMBK010000021.1"/>
</dbReference>
<accession>A0ABV5U8F9</accession>
<comment type="caution">
    <text evidence="1">The sequence shown here is derived from an EMBL/GenBank/DDBJ whole genome shotgun (WGS) entry which is preliminary data.</text>
</comment>
<protein>
    <submittedName>
        <fullName evidence="1">Uncharacterized protein</fullName>
    </submittedName>
</protein>
<reference evidence="1 2" key="1">
    <citation type="submission" date="2024-09" db="EMBL/GenBank/DDBJ databases">
        <authorList>
            <person name="Sun Q."/>
            <person name="Mori K."/>
        </authorList>
    </citation>
    <scope>NUCLEOTIDE SEQUENCE [LARGE SCALE GENOMIC DNA]</scope>
    <source>
        <strain evidence="1 2">JCM 13852</strain>
    </source>
</reference>
<gene>
    <name evidence="1" type="ORF">ACFFTO_26215</name>
</gene>
<proteinExistence type="predicted"/>
<dbReference type="Proteomes" id="UP001589535">
    <property type="component" value="Unassembled WGS sequence"/>
</dbReference>
<keyword evidence="2" id="KW-1185">Reference proteome</keyword>
<evidence type="ECO:0000313" key="2">
    <source>
        <dbReference type="Proteomes" id="UP001589535"/>
    </source>
</evidence>